<dbReference type="PANTHER" id="PTHR11177:SF317">
    <property type="entry name" value="CHITINASE 12-RELATED"/>
    <property type="match status" value="1"/>
</dbReference>
<dbReference type="GO" id="GO:0005975">
    <property type="term" value="P:carbohydrate metabolic process"/>
    <property type="evidence" value="ECO:0007669"/>
    <property type="project" value="InterPro"/>
</dbReference>
<dbReference type="GO" id="GO:0004568">
    <property type="term" value="F:chitinase activity"/>
    <property type="evidence" value="ECO:0007669"/>
    <property type="project" value="TreeGrafter"/>
</dbReference>
<dbReference type="Gene3D" id="3.20.20.80">
    <property type="entry name" value="Glycosidases"/>
    <property type="match status" value="1"/>
</dbReference>
<dbReference type="PROSITE" id="PS51910">
    <property type="entry name" value="GH18_2"/>
    <property type="match status" value="1"/>
</dbReference>
<dbReference type="PROSITE" id="PS01095">
    <property type="entry name" value="GH18_1"/>
    <property type="match status" value="1"/>
</dbReference>
<dbReference type="InterPro" id="IPR050314">
    <property type="entry name" value="Glycosyl_Hydrlase_18"/>
</dbReference>
<evidence type="ECO:0000313" key="7">
    <source>
        <dbReference type="Proteomes" id="UP000678393"/>
    </source>
</evidence>
<dbReference type="InterPro" id="IPR029070">
    <property type="entry name" value="Chitinase_insertion_sf"/>
</dbReference>
<feature type="region of interest" description="Disordered" evidence="4">
    <location>
        <begin position="718"/>
        <end position="750"/>
    </location>
</feature>
<feature type="compositionally biased region" description="Polar residues" evidence="4">
    <location>
        <begin position="558"/>
        <end position="571"/>
    </location>
</feature>
<feature type="region of interest" description="Disordered" evidence="4">
    <location>
        <begin position="423"/>
        <end position="483"/>
    </location>
</feature>
<dbReference type="Gene3D" id="3.10.50.10">
    <property type="match status" value="1"/>
</dbReference>
<evidence type="ECO:0000256" key="3">
    <source>
        <dbReference type="RuleBase" id="RU000489"/>
    </source>
</evidence>
<dbReference type="InterPro" id="IPR001579">
    <property type="entry name" value="Glyco_hydro_18_chit_AS"/>
</dbReference>
<protein>
    <recommendedName>
        <fullName evidence="5">GH18 domain-containing protein</fullName>
    </recommendedName>
</protein>
<dbReference type="PANTHER" id="PTHR11177">
    <property type="entry name" value="CHITINASE"/>
    <property type="match status" value="1"/>
</dbReference>
<dbReference type="AlphaFoldDB" id="A0A8S4AD02"/>
<feature type="compositionally biased region" description="Basic and acidic residues" evidence="4">
    <location>
        <begin position="367"/>
        <end position="391"/>
    </location>
</feature>
<feature type="domain" description="GH18" evidence="5">
    <location>
        <begin position="1"/>
        <end position="312"/>
    </location>
</feature>
<feature type="compositionally biased region" description="Basic and acidic residues" evidence="4">
    <location>
        <begin position="586"/>
        <end position="605"/>
    </location>
</feature>
<comment type="caution">
    <text evidence="6">The sequence shown here is derived from an EMBL/GenBank/DDBJ whole genome shotgun (WGS) entry which is preliminary data.</text>
</comment>
<organism evidence="6 7">
    <name type="scientific">Candidula unifasciata</name>
    <dbReference type="NCBI Taxonomy" id="100452"/>
    <lineage>
        <taxon>Eukaryota</taxon>
        <taxon>Metazoa</taxon>
        <taxon>Spiralia</taxon>
        <taxon>Lophotrochozoa</taxon>
        <taxon>Mollusca</taxon>
        <taxon>Gastropoda</taxon>
        <taxon>Heterobranchia</taxon>
        <taxon>Euthyneura</taxon>
        <taxon>Panpulmonata</taxon>
        <taxon>Eupulmonata</taxon>
        <taxon>Stylommatophora</taxon>
        <taxon>Helicina</taxon>
        <taxon>Helicoidea</taxon>
        <taxon>Geomitridae</taxon>
        <taxon>Candidula</taxon>
    </lineage>
</organism>
<dbReference type="Proteomes" id="UP000678393">
    <property type="component" value="Unassembled WGS sequence"/>
</dbReference>
<evidence type="ECO:0000313" key="6">
    <source>
        <dbReference type="EMBL" id="CAG5136776.1"/>
    </source>
</evidence>
<feature type="compositionally biased region" description="Polar residues" evidence="4">
    <location>
        <begin position="425"/>
        <end position="439"/>
    </location>
</feature>
<evidence type="ECO:0000256" key="2">
    <source>
        <dbReference type="ARBA" id="ARBA00023295"/>
    </source>
</evidence>
<keyword evidence="1 3" id="KW-0378">Hydrolase</keyword>
<dbReference type="SUPFAM" id="SSF51445">
    <property type="entry name" value="(Trans)glycosidases"/>
    <property type="match status" value="1"/>
</dbReference>
<dbReference type="GO" id="GO:0008061">
    <property type="term" value="F:chitin binding"/>
    <property type="evidence" value="ECO:0007669"/>
    <property type="project" value="InterPro"/>
</dbReference>
<keyword evidence="2 3" id="KW-0326">Glycosidase</keyword>
<feature type="non-terminal residue" evidence="6">
    <location>
        <position position="883"/>
    </location>
</feature>
<dbReference type="GO" id="GO:0005576">
    <property type="term" value="C:extracellular region"/>
    <property type="evidence" value="ECO:0007669"/>
    <property type="project" value="TreeGrafter"/>
</dbReference>
<feature type="compositionally biased region" description="Polar residues" evidence="4">
    <location>
        <begin position="728"/>
        <end position="740"/>
    </location>
</feature>
<feature type="compositionally biased region" description="Basic and acidic residues" evidence="4">
    <location>
        <begin position="548"/>
        <end position="557"/>
    </location>
</feature>
<feature type="compositionally biased region" description="Basic and acidic residues" evidence="4">
    <location>
        <begin position="741"/>
        <end position="750"/>
    </location>
</feature>
<dbReference type="OrthoDB" id="76388at2759"/>
<reference evidence="6" key="1">
    <citation type="submission" date="2021-04" db="EMBL/GenBank/DDBJ databases">
        <authorList>
            <consortium name="Molecular Ecology Group"/>
        </authorList>
    </citation>
    <scope>NUCLEOTIDE SEQUENCE</scope>
</reference>
<evidence type="ECO:0000256" key="1">
    <source>
        <dbReference type="ARBA" id="ARBA00022801"/>
    </source>
</evidence>
<dbReference type="InterPro" id="IPR017853">
    <property type="entry name" value="GH"/>
</dbReference>
<evidence type="ECO:0000259" key="5">
    <source>
        <dbReference type="PROSITE" id="PS51910"/>
    </source>
</evidence>
<proteinExistence type="predicted"/>
<feature type="region of interest" description="Disordered" evidence="4">
    <location>
        <begin position="543"/>
        <end position="605"/>
    </location>
</feature>
<keyword evidence="7" id="KW-1185">Reference proteome</keyword>
<dbReference type="EMBL" id="CAJHNH020008569">
    <property type="protein sequence ID" value="CAG5136776.1"/>
    <property type="molecule type" value="Genomic_DNA"/>
</dbReference>
<dbReference type="InterPro" id="IPR011583">
    <property type="entry name" value="Chitinase_II/V-like_cat"/>
</dbReference>
<feature type="region of interest" description="Disordered" evidence="4">
    <location>
        <begin position="313"/>
        <end position="394"/>
    </location>
</feature>
<dbReference type="InterPro" id="IPR001223">
    <property type="entry name" value="Glyco_hydro18_cat"/>
</dbReference>
<evidence type="ECO:0000256" key="4">
    <source>
        <dbReference type="SAM" id="MobiDB-lite"/>
    </source>
</evidence>
<dbReference type="SMART" id="SM00636">
    <property type="entry name" value="Glyco_18"/>
    <property type="match status" value="1"/>
</dbReference>
<dbReference type="SUPFAM" id="SSF54556">
    <property type="entry name" value="Chitinase insertion domain"/>
    <property type="match status" value="1"/>
</dbReference>
<accession>A0A8S4AD02</accession>
<dbReference type="Pfam" id="PF00704">
    <property type="entry name" value="Glyco_hydro_18"/>
    <property type="match status" value="1"/>
</dbReference>
<gene>
    <name evidence="6" type="ORF">CUNI_LOCUS22334</name>
</gene>
<sequence>LYKQFNSLKKKNPALKTLLAVGGWTHGSQPFTDMVSTEARRKSFIQYAVEYLRTHEFDGLDLDWEYPANRGSPPEDKQRFVHLSKELRQAFDLEASKTGKERLLLTMAVPGGPRTVESGYDVKSLNKYVDFFNLMSYDLHGSWSPVIGHHSPLFGGDKWFDSKTDATNVEKTVDLYTEMGAQPEKIVLGLPLYGKTFKLCEKGHSPGDKSCGAANPDTMNYYEILKRLKEGSLVRHWMEDELVPYAVSLKDRLWIGYDDEESVRAKVNYAKKRKLAGVMVWAIDTDDFSGHFGNQGVKYPLLTAIRDTLEGKSEDITKRKDSTQKRSEPLDSNIKPPTSIDPEPIPEVYHSRLSKSPFKPHPNIMRYHKDDRNNHPTDKANDLDNEPTKPNEEDEDWIEIQKLLQNSTVVSEIKSKLDEIHEKMSSLSSTNSTRAPVTSETEKSSRQPTTLWYERPKEDTKQTDISNDQTKDTASKYFDPVPGSELKTTQELANSEGSIHLEPSGLSISKNNLSQDNNIINPADNQSFKQTPLETSKISKYAASVHSENSDQTEKTKTPSWHNRSIQNSLSEMPVPSKSPSFWWEKGTEKDNDEATNKSNDDKVENITNFNTEPLLNGKESDIVHEDATKIKSLSENKMINEAMGKSLDAEDLRPLANTIALIVKELQPLDKEHIQQSIVNIDNLLDEESTKEALNVSPPKNDDKNIVKLNFKKGRKRLSNRGHQWRSEQSVELTETNKPPTREQTEDSVKQIDKENTKDMSYETVTKTKSDKIKDKDNQDQVYTIHSIAGQDLGYGNSQDKEILVKSAESDTGRPDSAIGDSLNTSLASRASQDFINADSRHDDVLLQVREEIDQTLTVDNKLSFPHLSLSYFLFLVDCVIL</sequence>
<dbReference type="GO" id="GO:0006032">
    <property type="term" value="P:chitin catabolic process"/>
    <property type="evidence" value="ECO:0007669"/>
    <property type="project" value="TreeGrafter"/>
</dbReference>
<feature type="compositionally biased region" description="Basic and acidic residues" evidence="4">
    <location>
        <begin position="313"/>
        <end position="329"/>
    </location>
</feature>
<name>A0A8S4AD02_9EUPU</name>